<dbReference type="RefSeq" id="WP_344450364.1">
    <property type="nucleotide sequence ID" value="NZ_BAAATZ010000007.1"/>
</dbReference>
<dbReference type="PANTHER" id="PTHR43673">
    <property type="entry name" value="NAD(P)H NITROREDUCTASE YDGI-RELATED"/>
    <property type="match status" value="1"/>
</dbReference>
<feature type="domain" description="Nitroreductase" evidence="6">
    <location>
        <begin position="7"/>
        <end position="62"/>
    </location>
</feature>
<dbReference type="InterPro" id="IPR000415">
    <property type="entry name" value="Nitroreductase-like"/>
</dbReference>
<proteinExistence type="inferred from homology"/>
<evidence type="ECO:0000256" key="4">
    <source>
        <dbReference type="ARBA" id="ARBA00022643"/>
    </source>
</evidence>
<dbReference type="PANTHER" id="PTHR43673:SF2">
    <property type="entry name" value="NITROREDUCTASE"/>
    <property type="match status" value="1"/>
</dbReference>
<reference evidence="7 8" key="1">
    <citation type="journal article" date="2019" name="Int. J. Syst. Evol. Microbiol.">
        <title>The Global Catalogue of Microorganisms (GCM) 10K type strain sequencing project: providing services to taxonomists for standard genome sequencing and annotation.</title>
        <authorList>
            <consortium name="The Broad Institute Genomics Platform"/>
            <consortium name="The Broad Institute Genome Sequencing Center for Infectious Disease"/>
            <person name="Wu L."/>
            <person name="Ma J."/>
        </authorList>
    </citation>
    <scope>NUCLEOTIDE SEQUENCE [LARGE SCALE GENOMIC DNA]</scope>
    <source>
        <strain evidence="7 8">JCM 8201</strain>
    </source>
</reference>
<keyword evidence="4" id="KW-0288">FMN</keyword>
<evidence type="ECO:0000256" key="1">
    <source>
        <dbReference type="ARBA" id="ARBA00001917"/>
    </source>
</evidence>
<sequence length="172" mass="19486">METWDAVRARRNVRQYTDQPIAREDLERILEAGRRAPSSQNWQPWDFVVVTDRDRLVELAKAWEAGGRHIASSAATIVLVGREPEDARHRDWLMYDFGQATANMMLTAVDLGIGSGHSAVGDQRRAQRVLGLPAGRFAAYMIGLGHPADRPLRPIAHPDRRPFEEVVHWDGW</sequence>
<comment type="similarity">
    <text evidence="2">Belongs to the nitroreductase family.</text>
</comment>
<name>A0ABN3U5I2_9ACTN</name>
<feature type="domain" description="Nitroreductase" evidence="6">
    <location>
        <begin position="63"/>
        <end position="146"/>
    </location>
</feature>
<comment type="cofactor">
    <cofactor evidence="1">
        <name>FMN</name>
        <dbReference type="ChEBI" id="CHEBI:58210"/>
    </cofactor>
</comment>
<evidence type="ECO:0000256" key="2">
    <source>
        <dbReference type="ARBA" id="ARBA00007118"/>
    </source>
</evidence>
<keyword evidence="3" id="KW-0285">Flavoprotein</keyword>
<evidence type="ECO:0000313" key="8">
    <source>
        <dbReference type="Proteomes" id="UP001501842"/>
    </source>
</evidence>
<organism evidence="7 8">
    <name type="scientific">Actinocorallia aurantiaca</name>
    <dbReference type="NCBI Taxonomy" id="46204"/>
    <lineage>
        <taxon>Bacteria</taxon>
        <taxon>Bacillati</taxon>
        <taxon>Actinomycetota</taxon>
        <taxon>Actinomycetes</taxon>
        <taxon>Streptosporangiales</taxon>
        <taxon>Thermomonosporaceae</taxon>
        <taxon>Actinocorallia</taxon>
    </lineage>
</organism>
<evidence type="ECO:0000256" key="5">
    <source>
        <dbReference type="ARBA" id="ARBA00023002"/>
    </source>
</evidence>
<dbReference type="Pfam" id="PF00881">
    <property type="entry name" value="Nitroreductase"/>
    <property type="match status" value="2"/>
</dbReference>
<keyword evidence="5" id="KW-0560">Oxidoreductase</keyword>
<evidence type="ECO:0000256" key="3">
    <source>
        <dbReference type="ARBA" id="ARBA00022630"/>
    </source>
</evidence>
<dbReference type="InterPro" id="IPR029479">
    <property type="entry name" value="Nitroreductase"/>
</dbReference>
<evidence type="ECO:0000313" key="7">
    <source>
        <dbReference type="EMBL" id="GAA2724931.1"/>
    </source>
</evidence>
<gene>
    <name evidence="7" type="ORF">GCM10010439_23770</name>
</gene>
<dbReference type="Gene3D" id="3.40.109.10">
    <property type="entry name" value="NADH Oxidase"/>
    <property type="match status" value="1"/>
</dbReference>
<keyword evidence="8" id="KW-1185">Reference proteome</keyword>
<dbReference type="EMBL" id="BAAATZ010000007">
    <property type="protein sequence ID" value="GAA2724931.1"/>
    <property type="molecule type" value="Genomic_DNA"/>
</dbReference>
<protein>
    <submittedName>
        <fullName evidence="7">Nitroreductase family protein</fullName>
    </submittedName>
</protein>
<dbReference type="Proteomes" id="UP001501842">
    <property type="component" value="Unassembled WGS sequence"/>
</dbReference>
<comment type="caution">
    <text evidence="7">The sequence shown here is derived from an EMBL/GenBank/DDBJ whole genome shotgun (WGS) entry which is preliminary data.</text>
</comment>
<evidence type="ECO:0000259" key="6">
    <source>
        <dbReference type="Pfam" id="PF00881"/>
    </source>
</evidence>
<accession>A0ABN3U5I2</accession>
<dbReference type="SUPFAM" id="SSF55469">
    <property type="entry name" value="FMN-dependent nitroreductase-like"/>
    <property type="match status" value="1"/>
</dbReference>